<keyword evidence="2" id="KW-0808">Transferase</keyword>
<evidence type="ECO:0000313" key="7">
    <source>
        <dbReference type="Proteomes" id="UP000217301"/>
    </source>
</evidence>
<dbReference type="GO" id="GO:0009007">
    <property type="term" value="F:site-specific DNA-methyltransferase (adenine-specific) activity"/>
    <property type="evidence" value="ECO:0007669"/>
    <property type="project" value="UniProtKB-EC"/>
</dbReference>
<dbReference type="SUPFAM" id="SSF53335">
    <property type="entry name" value="S-adenosyl-L-methionine-dependent methyltransferases"/>
    <property type="match status" value="1"/>
</dbReference>
<keyword evidence="1 6" id="KW-0489">Methyltransferase</keyword>
<gene>
    <name evidence="4" type="ORF">CGC55_02975</name>
    <name evidence="5" type="ORF">CGC55_13875</name>
    <name evidence="6" type="ORF">NCTC11653_00390</name>
</gene>
<dbReference type="Proteomes" id="UP000249902">
    <property type="component" value="Unassembled WGS sequence"/>
</dbReference>
<dbReference type="GO" id="GO:0032259">
    <property type="term" value="P:methylation"/>
    <property type="evidence" value="ECO:0007669"/>
    <property type="project" value="UniProtKB-KW"/>
</dbReference>
<dbReference type="EMBL" id="CP022385">
    <property type="protein sequence ID" value="ATA85518.1"/>
    <property type="molecule type" value="Genomic_DNA"/>
</dbReference>
<dbReference type="Gene3D" id="3.40.50.150">
    <property type="entry name" value="Vaccinia Virus protein VP39"/>
    <property type="match status" value="2"/>
</dbReference>
<dbReference type="KEGG" id="cspu:CGC55_02975"/>
<evidence type="ECO:0000313" key="6">
    <source>
        <dbReference type="EMBL" id="SQA74506.1"/>
    </source>
</evidence>
<dbReference type="Pfam" id="PF02086">
    <property type="entry name" value="MethyltransfD12"/>
    <property type="match status" value="1"/>
</dbReference>
<organism evidence="6 8">
    <name type="scientific">Capnocytophaga sputigena</name>
    <dbReference type="NCBI Taxonomy" id="1019"/>
    <lineage>
        <taxon>Bacteria</taxon>
        <taxon>Pseudomonadati</taxon>
        <taxon>Bacteroidota</taxon>
        <taxon>Flavobacteriia</taxon>
        <taxon>Flavobacteriales</taxon>
        <taxon>Flavobacteriaceae</taxon>
        <taxon>Capnocytophaga</taxon>
    </lineage>
</organism>
<dbReference type="InterPro" id="IPR029063">
    <property type="entry name" value="SAM-dependent_MTases_sf"/>
</dbReference>
<dbReference type="EMBL" id="UAVP01000003">
    <property type="protein sequence ID" value="SQA74506.1"/>
    <property type="molecule type" value="Genomic_DNA"/>
</dbReference>
<dbReference type="GO" id="GO:0009307">
    <property type="term" value="P:DNA restriction-modification system"/>
    <property type="evidence" value="ECO:0007669"/>
    <property type="project" value="InterPro"/>
</dbReference>
<evidence type="ECO:0000313" key="8">
    <source>
        <dbReference type="Proteomes" id="UP000249902"/>
    </source>
</evidence>
<evidence type="ECO:0000256" key="2">
    <source>
        <dbReference type="ARBA" id="ARBA00022679"/>
    </source>
</evidence>
<evidence type="ECO:0000256" key="1">
    <source>
        <dbReference type="ARBA" id="ARBA00022603"/>
    </source>
</evidence>
<dbReference type="PRINTS" id="PR00505">
    <property type="entry name" value="D12N6MTFRASE"/>
</dbReference>
<evidence type="ECO:0000313" key="4">
    <source>
        <dbReference type="EMBL" id="ATA83538.1"/>
    </source>
</evidence>
<evidence type="ECO:0000313" key="5">
    <source>
        <dbReference type="EMBL" id="ATA85518.1"/>
    </source>
</evidence>
<dbReference type="AlphaFoldDB" id="A0AAX2I7X2"/>
<proteinExistence type="predicted"/>
<accession>A0AAX2I7X2</accession>
<dbReference type="EMBL" id="CP022385">
    <property type="protein sequence ID" value="ATA83538.1"/>
    <property type="molecule type" value="Genomic_DNA"/>
</dbReference>
<dbReference type="REBASE" id="423558">
    <property type="entry name" value="M.Csp11653ORF390P"/>
</dbReference>
<dbReference type="Proteomes" id="UP000217301">
    <property type="component" value="Chromosome"/>
</dbReference>
<reference evidence="7" key="2">
    <citation type="submission" date="2017-06" db="EMBL/GenBank/DDBJ databases">
        <title>Capnocytophaga spp. assemblies.</title>
        <authorList>
            <person name="Gulvik C.A."/>
        </authorList>
    </citation>
    <scope>NUCLEOTIDE SEQUENCE [LARGE SCALE GENOMIC DNA]</scope>
    <source>
        <strain evidence="7">KC1668</strain>
    </source>
</reference>
<protein>
    <submittedName>
        <fullName evidence="4">DNA methyltransferase</fullName>
    </submittedName>
    <submittedName>
        <fullName evidence="6">Site-specific DNA methylase</fullName>
    </submittedName>
</protein>
<dbReference type="RefSeq" id="WP_002681604.1">
    <property type="nucleotide sequence ID" value="NZ_CP022385.1"/>
</dbReference>
<reference evidence="4" key="1">
    <citation type="journal article" date="2017" name="Genome Announc.">
        <title>Twelve Complete Reference Genomes of Clinical Isolates in the Capnocytophaga Genus.</title>
        <authorList>
            <person name="Villarma A."/>
            <person name="Gulvik C.A."/>
            <person name="Rowe L.A."/>
            <person name="Sheth M."/>
            <person name="Juieng P."/>
            <person name="Nicholson A.C."/>
            <person name="Loparev V.N."/>
            <person name="McQuiston J.R."/>
        </authorList>
    </citation>
    <scope>NUCLEOTIDE SEQUENCE</scope>
    <source>
        <strain evidence="4">KC1668</strain>
    </source>
</reference>
<dbReference type="KEGG" id="cspu:CGC55_13875"/>
<name>A0AAX2I7X2_CAPSP</name>
<dbReference type="InterPro" id="IPR012327">
    <property type="entry name" value="MeTrfase_D12"/>
</dbReference>
<reference evidence="6 8" key="3">
    <citation type="submission" date="2018-06" db="EMBL/GenBank/DDBJ databases">
        <authorList>
            <consortium name="Pathogen Informatics"/>
            <person name="Doyle S."/>
        </authorList>
    </citation>
    <scope>NUCLEOTIDE SEQUENCE [LARGE SCALE GENOMIC DNA]</scope>
    <source>
        <strain evidence="6 8">NCTC11653</strain>
    </source>
</reference>
<evidence type="ECO:0000256" key="3">
    <source>
        <dbReference type="ARBA" id="ARBA00022691"/>
    </source>
</evidence>
<keyword evidence="7" id="KW-1185">Reference proteome</keyword>
<sequence length="273" mass="31227">MKNHTTSPLPFQGQKRKFVKHFKEALKHFPANATYIDLFGGSGLLSHTVKTTHPNARVIWNDYDDFAHRLALIPTTNEIIAQLRPIVANHPKGTRINEVKPTILEVLRQYPPEALDYITLSANLLFSGKYATSLEALAKDGFYAKVSQTPYNADGYLAGVERRQTDYRKLIAEFEYTPNTVFILDPPYLSTDISSYRGAQDWKLKDYLHIVKALNTMPRYIYFGSNKGQLLDLFDFLANEYNLPSPFNNTTRVTVSTSVNYSSSYEDLMIYKY</sequence>
<keyword evidence="3" id="KW-0949">S-adenosyl-L-methionine</keyword>